<proteinExistence type="predicted"/>
<dbReference type="RefSeq" id="WP_071312815.1">
    <property type="nucleotide sequence ID" value="NZ_MLQQ01000010.1"/>
</dbReference>
<dbReference type="AlphaFoldDB" id="A0A1S2LPJ8"/>
<reference evidence="1 2" key="1">
    <citation type="submission" date="2016-10" db="EMBL/GenBank/DDBJ databases">
        <title>Draft genome sequences of four alkaliphilic bacteria belonging to the Anaerobacillus genus.</title>
        <authorList>
            <person name="Bassil N.M."/>
            <person name="Lloyd J.R."/>
        </authorList>
    </citation>
    <scope>NUCLEOTIDE SEQUENCE [LARGE SCALE GENOMIC DNA]</scope>
    <source>
        <strain evidence="1 2">DSM 15340</strain>
    </source>
</reference>
<dbReference type="SUPFAM" id="SSF47240">
    <property type="entry name" value="Ferritin-like"/>
    <property type="match status" value="1"/>
</dbReference>
<evidence type="ECO:0000313" key="2">
    <source>
        <dbReference type="Proteomes" id="UP000180098"/>
    </source>
</evidence>
<evidence type="ECO:0008006" key="3">
    <source>
        <dbReference type="Google" id="ProtNLM"/>
    </source>
</evidence>
<keyword evidence="2" id="KW-1185">Reference proteome</keyword>
<sequence length="167" mass="20034">MYYYNYYLTPPTNEIHKMLNLIIEVVRFEAVTELTFDYLKVLAPSKEEKVLLQKMLDDEREHFKELKRMYYNITGKSAAGDPPVFIRPESYLLAIEKIFYEKVEIIPLYKKMKKIAPTIDMREQISNFIYDELSHLSMLNHILIKSKVTERIYDYSSVRSRHLGIYY</sequence>
<evidence type="ECO:0000313" key="1">
    <source>
        <dbReference type="EMBL" id="OIJ14120.1"/>
    </source>
</evidence>
<organism evidence="1 2">
    <name type="scientific">Anaerobacillus arseniciselenatis</name>
    <dbReference type="NCBI Taxonomy" id="85682"/>
    <lineage>
        <taxon>Bacteria</taxon>
        <taxon>Bacillati</taxon>
        <taxon>Bacillota</taxon>
        <taxon>Bacilli</taxon>
        <taxon>Bacillales</taxon>
        <taxon>Bacillaceae</taxon>
        <taxon>Anaerobacillus</taxon>
    </lineage>
</organism>
<dbReference type="EMBL" id="MLQQ01000010">
    <property type="protein sequence ID" value="OIJ14120.1"/>
    <property type="molecule type" value="Genomic_DNA"/>
</dbReference>
<name>A0A1S2LPJ8_9BACI</name>
<accession>A0A1S2LPJ8</accession>
<dbReference type="InterPro" id="IPR009078">
    <property type="entry name" value="Ferritin-like_SF"/>
</dbReference>
<dbReference type="CDD" id="cd00657">
    <property type="entry name" value="Ferritin_like"/>
    <property type="match status" value="1"/>
</dbReference>
<comment type="caution">
    <text evidence="1">The sequence shown here is derived from an EMBL/GenBank/DDBJ whole genome shotgun (WGS) entry which is preliminary data.</text>
</comment>
<protein>
    <recommendedName>
        <fullName evidence="3">Rubrerythrin diiron-binding domain-containing protein</fullName>
    </recommendedName>
</protein>
<gene>
    <name evidence="1" type="ORF">BKP35_07935</name>
</gene>
<dbReference type="OrthoDB" id="573482at2"/>
<dbReference type="Proteomes" id="UP000180098">
    <property type="component" value="Unassembled WGS sequence"/>
</dbReference>